<dbReference type="Proteomes" id="UP000026960">
    <property type="component" value="Chromosome 6"/>
</dbReference>
<reference evidence="2" key="1">
    <citation type="journal article" date="2009" name="Rice">
        <title>De Novo Next Generation Sequencing of Plant Genomes.</title>
        <authorList>
            <person name="Rounsley S."/>
            <person name="Marri P.R."/>
            <person name="Yu Y."/>
            <person name="He R."/>
            <person name="Sisneros N."/>
            <person name="Goicoechea J.L."/>
            <person name="Lee S.J."/>
            <person name="Angelova A."/>
            <person name="Kudrna D."/>
            <person name="Luo M."/>
            <person name="Affourtit J."/>
            <person name="Desany B."/>
            <person name="Knight J."/>
            <person name="Niazi F."/>
            <person name="Egholm M."/>
            <person name="Wing R.A."/>
        </authorList>
    </citation>
    <scope>NUCLEOTIDE SEQUENCE [LARGE SCALE GENOMIC DNA]</scope>
    <source>
        <strain evidence="2">cv. IRGC 105608</strain>
    </source>
</reference>
<evidence type="ECO:0000256" key="1">
    <source>
        <dbReference type="SAM" id="MobiDB-lite"/>
    </source>
</evidence>
<evidence type="ECO:0000313" key="2">
    <source>
        <dbReference type="EnsemblPlants" id="OBART06G18120.1"/>
    </source>
</evidence>
<dbReference type="AlphaFoldDB" id="A0A0D3GHQ4"/>
<proteinExistence type="predicted"/>
<dbReference type="Gramene" id="OBART06G18120.1">
    <property type="protein sequence ID" value="OBART06G18120.1"/>
    <property type="gene ID" value="OBART06G18120"/>
</dbReference>
<accession>A0A0D3GHQ4</accession>
<dbReference type="HOGENOM" id="CLU_2403132_0_0_1"/>
<organism evidence="2">
    <name type="scientific">Oryza barthii</name>
    <dbReference type="NCBI Taxonomy" id="65489"/>
    <lineage>
        <taxon>Eukaryota</taxon>
        <taxon>Viridiplantae</taxon>
        <taxon>Streptophyta</taxon>
        <taxon>Embryophyta</taxon>
        <taxon>Tracheophyta</taxon>
        <taxon>Spermatophyta</taxon>
        <taxon>Magnoliopsida</taxon>
        <taxon>Liliopsida</taxon>
        <taxon>Poales</taxon>
        <taxon>Poaceae</taxon>
        <taxon>BOP clade</taxon>
        <taxon>Oryzoideae</taxon>
        <taxon>Oryzeae</taxon>
        <taxon>Oryzinae</taxon>
        <taxon>Oryza</taxon>
    </lineage>
</organism>
<protein>
    <submittedName>
        <fullName evidence="2">Uncharacterized protein</fullName>
    </submittedName>
</protein>
<sequence length="93" mass="9601">MVAAPAEEAEAQVTGAFRPLAAAYLSVTGGGPPPCHASLSLRPQVVAEELEERGEGWKRKSSLGGHRLKHPYPRNGFLPSAPGRKGAGGACPS</sequence>
<evidence type="ECO:0000313" key="3">
    <source>
        <dbReference type="Proteomes" id="UP000026960"/>
    </source>
</evidence>
<dbReference type="PaxDb" id="65489-OBART06G18120.1"/>
<feature type="region of interest" description="Disordered" evidence="1">
    <location>
        <begin position="55"/>
        <end position="93"/>
    </location>
</feature>
<name>A0A0D3GHQ4_9ORYZ</name>
<dbReference type="EnsemblPlants" id="OBART06G18120.1">
    <property type="protein sequence ID" value="OBART06G18120.1"/>
    <property type="gene ID" value="OBART06G18120"/>
</dbReference>
<reference evidence="2" key="2">
    <citation type="submission" date="2015-03" db="UniProtKB">
        <authorList>
            <consortium name="EnsemblPlants"/>
        </authorList>
    </citation>
    <scope>IDENTIFICATION</scope>
</reference>
<keyword evidence="3" id="KW-1185">Reference proteome</keyword>